<feature type="transmembrane region" description="Helical" evidence="9">
    <location>
        <begin position="57"/>
        <end position="78"/>
    </location>
</feature>
<comment type="caution">
    <text evidence="12">The sequence shown here is derived from an EMBL/GenBank/DDBJ whole genome shotgun (WGS) entry which is preliminary data.</text>
</comment>
<feature type="transmembrane region" description="Helical" evidence="9">
    <location>
        <begin position="245"/>
        <end position="268"/>
    </location>
</feature>
<dbReference type="RefSeq" id="WP_003536193.1">
    <property type="nucleotide sequence ID" value="NZ_AP031443.1"/>
</dbReference>
<dbReference type="Proteomes" id="UP000261032">
    <property type="component" value="Unassembled WGS sequence"/>
</dbReference>
<evidence type="ECO:0000256" key="4">
    <source>
        <dbReference type="ARBA" id="ARBA00022692"/>
    </source>
</evidence>
<dbReference type="GO" id="GO:0005886">
    <property type="term" value="C:plasma membrane"/>
    <property type="evidence" value="ECO:0007669"/>
    <property type="project" value="UniProtKB-SubCell"/>
</dbReference>
<feature type="domain" description="ABC transporter" evidence="10">
    <location>
        <begin position="351"/>
        <end position="585"/>
    </location>
</feature>
<dbReference type="InterPro" id="IPR027417">
    <property type="entry name" value="P-loop_NTPase"/>
</dbReference>
<keyword evidence="2" id="KW-0813">Transport</keyword>
<dbReference type="GO" id="GO:0005524">
    <property type="term" value="F:ATP binding"/>
    <property type="evidence" value="ECO:0007669"/>
    <property type="project" value="UniProtKB-KW"/>
</dbReference>
<keyword evidence="4 9" id="KW-0812">Transmembrane</keyword>
<dbReference type="SMART" id="SM00382">
    <property type="entry name" value="AAA"/>
    <property type="match status" value="1"/>
</dbReference>
<dbReference type="InterPro" id="IPR003593">
    <property type="entry name" value="AAA+_ATPase"/>
</dbReference>
<protein>
    <submittedName>
        <fullName evidence="12">ATP-binding cassette domain-containing protein</fullName>
    </submittedName>
</protein>
<evidence type="ECO:0000256" key="8">
    <source>
        <dbReference type="ARBA" id="ARBA00023136"/>
    </source>
</evidence>
<dbReference type="InterPro" id="IPR036640">
    <property type="entry name" value="ABC1_TM_sf"/>
</dbReference>
<keyword evidence="3" id="KW-1003">Cell membrane</keyword>
<dbReference type="InterPro" id="IPR011527">
    <property type="entry name" value="ABC1_TM_dom"/>
</dbReference>
<comment type="subcellular location">
    <subcellularLocation>
        <location evidence="1">Cell membrane</location>
        <topology evidence="1">Multi-pass membrane protein</topology>
    </subcellularLocation>
</comment>
<feature type="domain" description="ABC transmembrane type-1" evidence="11">
    <location>
        <begin position="20"/>
        <end position="303"/>
    </location>
</feature>
<gene>
    <name evidence="12" type="ORF">DXB93_10970</name>
</gene>
<dbReference type="PANTHER" id="PTHR43394:SF1">
    <property type="entry name" value="ATP-BINDING CASSETTE SUB-FAMILY B MEMBER 10, MITOCHONDRIAL"/>
    <property type="match status" value="1"/>
</dbReference>
<evidence type="ECO:0000256" key="9">
    <source>
        <dbReference type="SAM" id="Phobius"/>
    </source>
</evidence>
<name>A0A3E3EBR8_9FIRM</name>
<evidence type="ECO:0000256" key="5">
    <source>
        <dbReference type="ARBA" id="ARBA00022741"/>
    </source>
</evidence>
<dbReference type="Gene3D" id="3.40.50.300">
    <property type="entry name" value="P-loop containing nucleotide triphosphate hydrolases"/>
    <property type="match status" value="1"/>
</dbReference>
<reference evidence="12 13" key="1">
    <citation type="submission" date="2018-08" db="EMBL/GenBank/DDBJ databases">
        <title>A genome reference for cultivated species of the human gut microbiota.</title>
        <authorList>
            <person name="Zou Y."/>
            <person name="Xue W."/>
            <person name="Luo G."/>
        </authorList>
    </citation>
    <scope>NUCLEOTIDE SEQUENCE [LARGE SCALE GENOMIC DNA]</scope>
    <source>
        <strain evidence="12 13">OM06-4</strain>
    </source>
</reference>
<sequence>MLLINKTLIRMSEGIRGWIAIITGLKILTLVGTVMFAKTISSFLSDLYHPKMSQEQLLAAIISALIASCLILIADLLTGEAEYRCGAKARINLRKEIFEKMLQLDVGKIERIGASNTISSVGDGVELMQVYYTKYLPSLLYCFFAPVYLFFQLKDTSLLVATILLIISLSLPLVNNYFRKMIDQLKKEYWTSFQDLTSYYLESLKSLVTLKLFNQDRRRHDNLRRKADTFNQSTMSIMKMNFSSFLVSDGLIYLGVILAVVIGCSQLAKGTIDLAQAVLLLMLSYSFFSSIRQLMSATHDALSGIAATIKVDEILNLDASRIHKSEAETAHEIAVKYSQDTLAYLQDYSGIIVKDIVFNYHQRRQVLKQLSIEIPKGKTTAIVGKSGCGKSTLASMLMRFIDPDQGYLFLDGQSYFSLTPEEVRKNIVMVPQRVSIFSGSLEENLKLAAPNASTSELLNVLKQVHLYQWLQSLPEGLSTDLGDSGAKLSGGQRQKIGIARALLSGAPYLIFDEATSSVDRDSEDEIWQCINELGLTRTLIIISHRLSTIQRADNIIVLNQGRLVEQGNHQALLKYHGEYYQLVKEQEALEAAGKVG</sequence>
<dbReference type="PANTHER" id="PTHR43394">
    <property type="entry name" value="ATP-DEPENDENT PERMEASE MDL1, MITOCHONDRIAL"/>
    <property type="match status" value="1"/>
</dbReference>
<evidence type="ECO:0000256" key="3">
    <source>
        <dbReference type="ARBA" id="ARBA00022475"/>
    </source>
</evidence>
<evidence type="ECO:0000259" key="10">
    <source>
        <dbReference type="PROSITE" id="PS50893"/>
    </source>
</evidence>
<dbReference type="GO" id="GO:0015421">
    <property type="term" value="F:ABC-type oligopeptide transporter activity"/>
    <property type="evidence" value="ECO:0007669"/>
    <property type="project" value="TreeGrafter"/>
</dbReference>
<dbReference type="FunFam" id="3.40.50.300:FF:000854">
    <property type="entry name" value="Multidrug ABC transporter ATP-binding protein"/>
    <property type="match status" value="1"/>
</dbReference>
<evidence type="ECO:0000256" key="2">
    <source>
        <dbReference type="ARBA" id="ARBA00022448"/>
    </source>
</evidence>
<keyword evidence="8 9" id="KW-0472">Membrane</keyword>
<evidence type="ECO:0000256" key="1">
    <source>
        <dbReference type="ARBA" id="ARBA00004651"/>
    </source>
</evidence>
<keyword evidence="7 9" id="KW-1133">Transmembrane helix</keyword>
<dbReference type="GeneID" id="64194991"/>
<dbReference type="PROSITE" id="PS50893">
    <property type="entry name" value="ABC_TRANSPORTER_2"/>
    <property type="match status" value="1"/>
</dbReference>
<dbReference type="InterPro" id="IPR039421">
    <property type="entry name" value="Type_1_exporter"/>
</dbReference>
<organism evidence="12 13">
    <name type="scientific">Thomasclavelia ramosa</name>
    <dbReference type="NCBI Taxonomy" id="1547"/>
    <lineage>
        <taxon>Bacteria</taxon>
        <taxon>Bacillati</taxon>
        <taxon>Bacillota</taxon>
        <taxon>Erysipelotrichia</taxon>
        <taxon>Erysipelotrichales</taxon>
        <taxon>Coprobacillaceae</taxon>
        <taxon>Thomasclavelia</taxon>
    </lineage>
</organism>
<keyword evidence="5" id="KW-0547">Nucleotide-binding</keyword>
<dbReference type="InterPro" id="IPR003439">
    <property type="entry name" value="ABC_transporter-like_ATP-bd"/>
</dbReference>
<dbReference type="GO" id="GO:0016887">
    <property type="term" value="F:ATP hydrolysis activity"/>
    <property type="evidence" value="ECO:0007669"/>
    <property type="project" value="InterPro"/>
</dbReference>
<keyword evidence="6 12" id="KW-0067">ATP-binding</keyword>
<dbReference type="EMBL" id="QUSL01000017">
    <property type="protein sequence ID" value="RGD84349.1"/>
    <property type="molecule type" value="Genomic_DNA"/>
</dbReference>
<dbReference type="PROSITE" id="PS50929">
    <property type="entry name" value="ABC_TM1F"/>
    <property type="match status" value="1"/>
</dbReference>
<evidence type="ECO:0000259" key="11">
    <source>
        <dbReference type="PROSITE" id="PS50929"/>
    </source>
</evidence>
<feature type="transmembrane region" description="Helical" evidence="9">
    <location>
        <begin position="135"/>
        <end position="151"/>
    </location>
</feature>
<proteinExistence type="predicted"/>
<dbReference type="SUPFAM" id="SSF90123">
    <property type="entry name" value="ABC transporter transmembrane region"/>
    <property type="match status" value="1"/>
</dbReference>
<dbReference type="Pfam" id="PF00664">
    <property type="entry name" value="ABC_membrane"/>
    <property type="match status" value="1"/>
</dbReference>
<evidence type="ECO:0000313" key="12">
    <source>
        <dbReference type="EMBL" id="RGD84349.1"/>
    </source>
</evidence>
<evidence type="ECO:0000313" key="13">
    <source>
        <dbReference type="Proteomes" id="UP000261032"/>
    </source>
</evidence>
<dbReference type="AlphaFoldDB" id="A0A3E3EBR8"/>
<dbReference type="Pfam" id="PF00005">
    <property type="entry name" value="ABC_tran"/>
    <property type="match status" value="1"/>
</dbReference>
<dbReference type="InterPro" id="IPR017871">
    <property type="entry name" value="ABC_transporter-like_CS"/>
</dbReference>
<dbReference type="PROSITE" id="PS00211">
    <property type="entry name" value="ABC_TRANSPORTER_1"/>
    <property type="match status" value="1"/>
</dbReference>
<feature type="transmembrane region" description="Helical" evidence="9">
    <location>
        <begin position="274"/>
        <end position="291"/>
    </location>
</feature>
<dbReference type="SUPFAM" id="SSF52540">
    <property type="entry name" value="P-loop containing nucleoside triphosphate hydrolases"/>
    <property type="match status" value="1"/>
</dbReference>
<dbReference type="Gene3D" id="1.20.1560.10">
    <property type="entry name" value="ABC transporter type 1, transmembrane domain"/>
    <property type="match status" value="1"/>
</dbReference>
<accession>A0A3E3EBR8</accession>
<evidence type="ECO:0000256" key="7">
    <source>
        <dbReference type="ARBA" id="ARBA00022989"/>
    </source>
</evidence>
<feature type="transmembrane region" description="Helical" evidence="9">
    <location>
        <begin position="15"/>
        <end position="37"/>
    </location>
</feature>
<feature type="transmembrane region" description="Helical" evidence="9">
    <location>
        <begin position="157"/>
        <end position="178"/>
    </location>
</feature>
<evidence type="ECO:0000256" key="6">
    <source>
        <dbReference type="ARBA" id="ARBA00022840"/>
    </source>
</evidence>